<keyword evidence="1" id="KW-1133">Transmembrane helix</keyword>
<comment type="caution">
    <text evidence="2">The sequence shown here is derived from an EMBL/GenBank/DDBJ whole genome shotgun (WGS) entry which is preliminary data.</text>
</comment>
<sequence length="54" mass="6221">MIIFVIIVISVILMAIFMATTIMGGRFHDEQKAIRERAEEAERLKMSNDLDKKP</sequence>
<reference evidence="2 3" key="1">
    <citation type="submission" date="2020-04" db="EMBL/GenBank/DDBJ databases">
        <title>Sphingobium sp. AR-3-1 isolated from Arctic soil.</title>
        <authorList>
            <person name="Dahal R.H."/>
            <person name="Chaudhary D.K."/>
        </authorList>
    </citation>
    <scope>NUCLEOTIDE SEQUENCE [LARGE SCALE GENOMIC DNA]</scope>
    <source>
        <strain evidence="2 3">AR-3-1</strain>
    </source>
</reference>
<dbReference type="EMBL" id="JABBFV010000005">
    <property type="protein sequence ID" value="NML10224.1"/>
    <property type="molecule type" value="Genomic_DNA"/>
</dbReference>
<evidence type="ECO:0000313" key="2">
    <source>
        <dbReference type="EMBL" id="NML10224.1"/>
    </source>
</evidence>
<evidence type="ECO:0000256" key="1">
    <source>
        <dbReference type="SAM" id="Phobius"/>
    </source>
</evidence>
<keyword evidence="1" id="KW-0472">Membrane</keyword>
<keyword evidence="3" id="KW-1185">Reference proteome</keyword>
<accession>A0A7X9ZTG6</accession>
<evidence type="ECO:0000313" key="3">
    <source>
        <dbReference type="Proteomes" id="UP000519023"/>
    </source>
</evidence>
<protein>
    <submittedName>
        <fullName evidence="2">Uncharacterized protein</fullName>
    </submittedName>
</protein>
<organism evidence="2 3">
    <name type="scientific">Sphingobium psychrophilum</name>
    <dbReference type="NCBI Taxonomy" id="2728834"/>
    <lineage>
        <taxon>Bacteria</taxon>
        <taxon>Pseudomonadati</taxon>
        <taxon>Pseudomonadota</taxon>
        <taxon>Alphaproteobacteria</taxon>
        <taxon>Sphingomonadales</taxon>
        <taxon>Sphingomonadaceae</taxon>
        <taxon>Sphingobium</taxon>
    </lineage>
</organism>
<proteinExistence type="predicted"/>
<dbReference type="AlphaFoldDB" id="A0A7X9ZTG6"/>
<dbReference type="Proteomes" id="UP000519023">
    <property type="component" value="Unassembled WGS sequence"/>
</dbReference>
<name>A0A7X9ZTG6_9SPHN</name>
<feature type="transmembrane region" description="Helical" evidence="1">
    <location>
        <begin position="6"/>
        <end position="27"/>
    </location>
</feature>
<dbReference type="RefSeq" id="WP_158501009.1">
    <property type="nucleotide sequence ID" value="NZ_JABBFV010000005.1"/>
</dbReference>
<keyword evidence="1" id="KW-0812">Transmembrane</keyword>
<gene>
    <name evidence="2" type="ORF">HHL08_08670</name>
</gene>